<dbReference type="EMBL" id="UYIG01000135">
    <property type="protein sequence ID" value="VDG29347.1"/>
    <property type="molecule type" value="Genomic_DNA"/>
</dbReference>
<keyword evidence="2" id="KW-1185">Reference proteome</keyword>
<dbReference type="OrthoDB" id="9785372at2"/>
<sequence length="118" mass="13669">MTLYTNDQHTEQVMDRPEYPKKWLPLANALRDTLVKLRTYSDLAWTYVTPALTYDVTGIATGKYHIEGEELTTTDDKSYISYADYATGMIDLIEQHTHVRQRITLVGQSKQKIEKENI</sequence>
<dbReference type="InterPro" id="IPR036291">
    <property type="entry name" value="NAD(P)-bd_dom_sf"/>
</dbReference>
<dbReference type="SUPFAM" id="SSF51735">
    <property type="entry name" value="NAD(P)-binding Rossmann-fold domains"/>
    <property type="match status" value="1"/>
</dbReference>
<gene>
    <name evidence="1" type="ORF">MUDAN_MDHGFNIF_03483</name>
</gene>
<proteinExistence type="predicted"/>
<evidence type="ECO:0000313" key="1">
    <source>
        <dbReference type="EMBL" id="VDG29347.1"/>
    </source>
</evidence>
<dbReference type="Gene3D" id="3.40.50.720">
    <property type="entry name" value="NAD(P)-binding Rossmann-like Domain"/>
    <property type="match status" value="1"/>
</dbReference>
<reference evidence="1 2" key="1">
    <citation type="submission" date="2018-11" db="EMBL/GenBank/DDBJ databases">
        <authorList>
            <person name="Wuyts S."/>
        </authorList>
    </citation>
    <scope>NUCLEOTIDE SEQUENCE [LARGE SCALE GENOMIC DNA]</scope>
    <source>
        <strain evidence="1">Lactobacillus mudanjiangensis AMBF249</strain>
    </source>
</reference>
<dbReference type="Proteomes" id="UP000289996">
    <property type="component" value="Unassembled WGS sequence"/>
</dbReference>
<name>A0A660E1Y7_9LACO</name>
<protein>
    <submittedName>
        <fullName evidence="1">NADH-flavin reductase [Lactobacillus mucosae LM1]</fullName>
    </submittedName>
</protein>
<evidence type="ECO:0000313" key="2">
    <source>
        <dbReference type="Proteomes" id="UP000289996"/>
    </source>
</evidence>
<dbReference type="AlphaFoldDB" id="A0A660E1Y7"/>
<accession>A0A660E1Y7</accession>
<organism evidence="1 2">
    <name type="scientific">Lactiplantibacillus mudanjiangensis</name>
    <dbReference type="NCBI Taxonomy" id="1296538"/>
    <lineage>
        <taxon>Bacteria</taxon>
        <taxon>Bacillati</taxon>
        <taxon>Bacillota</taxon>
        <taxon>Bacilli</taxon>
        <taxon>Lactobacillales</taxon>
        <taxon>Lactobacillaceae</taxon>
        <taxon>Lactiplantibacillus</taxon>
    </lineage>
</organism>
<dbReference type="RefSeq" id="WP_130852091.1">
    <property type="nucleotide sequence ID" value="NZ_UYIG01000135.1"/>
</dbReference>